<dbReference type="Pfam" id="PF05708">
    <property type="entry name" value="Peptidase_C92"/>
    <property type="match status" value="1"/>
</dbReference>
<comment type="caution">
    <text evidence="2">The sequence shown here is derived from an EMBL/GenBank/DDBJ whole genome shotgun (WGS) entry which is preliminary data.</text>
</comment>
<dbReference type="PROSITE" id="PS51257">
    <property type="entry name" value="PROKAR_LIPOPROTEIN"/>
    <property type="match status" value="1"/>
</dbReference>
<evidence type="ECO:0000313" key="3">
    <source>
        <dbReference type="Proteomes" id="UP000241193"/>
    </source>
</evidence>
<proteinExistence type="predicted"/>
<dbReference type="InterPro" id="IPR038765">
    <property type="entry name" value="Papain-like_cys_pep_sf"/>
</dbReference>
<dbReference type="AlphaFoldDB" id="A0A2T4IDD0"/>
<keyword evidence="2" id="KW-0378">Hydrolase</keyword>
<dbReference type="RefSeq" id="WP_107494022.1">
    <property type="nucleotide sequence ID" value="NZ_PZKC01000010.1"/>
</dbReference>
<dbReference type="EMBL" id="PZKC01000010">
    <property type="protein sequence ID" value="PTD95781.1"/>
    <property type="molecule type" value="Genomic_DNA"/>
</dbReference>
<feature type="chain" id="PRO_5015730720" evidence="1">
    <location>
        <begin position="27"/>
        <end position="265"/>
    </location>
</feature>
<dbReference type="Gene3D" id="3.90.1720.10">
    <property type="entry name" value="endopeptidase domain like (from Nostoc punctiforme)"/>
    <property type="match status" value="1"/>
</dbReference>
<keyword evidence="1" id="KW-0732">Signal</keyword>
<name>A0A2T4IDD0_9RHOO</name>
<evidence type="ECO:0000313" key="2">
    <source>
        <dbReference type="EMBL" id="PTD95781.1"/>
    </source>
</evidence>
<dbReference type="SUPFAM" id="SSF54001">
    <property type="entry name" value="Cysteine proteinases"/>
    <property type="match status" value="1"/>
</dbReference>
<feature type="signal peptide" evidence="1">
    <location>
        <begin position="1"/>
        <end position="26"/>
    </location>
</feature>
<gene>
    <name evidence="2" type="ORF">C8261_12320</name>
</gene>
<keyword evidence="3" id="KW-1185">Reference proteome</keyword>
<evidence type="ECO:0000256" key="1">
    <source>
        <dbReference type="SAM" id="SignalP"/>
    </source>
</evidence>
<dbReference type="Proteomes" id="UP000241193">
    <property type="component" value="Unassembled WGS sequence"/>
</dbReference>
<dbReference type="InterPro" id="IPR024453">
    <property type="entry name" value="Peptidase_C92"/>
</dbReference>
<reference evidence="2 3" key="2">
    <citation type="submission" date="2018-04" db="EMBL/GenBank/DDBJ databases">
        <title>Thauera lacus sp. nov., isolated from an saline lake in Inner Mongolia, China.</title>
        <authorList>
            <person name="Liang Q.-Y."/>
        </authorList>
    </citation>
    <scope>NUCLEOTIDE SEQUENCE [LARGE SCALE GENOMIC DNA]</scope>
    <source>
        <strain evidence="2 3">D20</strain>
    </source>
</reference>
<protein>
    <submittedName>
        <fullName evidence="2">Distant relative of cell wall-associated hydrolase</fullName>
    </submittedName>
</protein>
<organism evidence="2 3">
    <name type="scientific">Pseudothauera lacus</name>
    <dbReference type="NCBI Taxonomy" id="2136175"/>
    <lineage>
        <taxon>Bacteria</taxon>
        <taxon>Pseudomonadati</taxon>
        <taxon>Pseudomonadota</taxon>
        <taxon>Betaproteobacteria</taxon>
        <taxon>Rhodocyclales</taxon>
        <taxon>Zoogloeaceae</taxon>
        <taxon>Pseudothauera</taxon>
    </lineage>
</organism>
<reference evidence="2 3" key="1">
    <citation type="submission" date="2018-03" db="EMBL/GenBank/DDBJ databases">
        <authorList>
            <person name="Keele B.F."/>
        </authorList>
    </citation>
    <scope>NUCLEOTIDE SEQUENCE [LARGE SCALE GENOMIC DNA]</scope>
    <source>
        <strain evidence="2 3">D20</strain>
    </source>
</reference>
<sequence>MLRTSPLRRPWRLALAALALVLGACATQVQRDGDGGAPRLQIQSALLLAPGNGGVSIAADELRPGDIILSATKGTASIGIRVFTLAPVSHAALYIGDGEIVEAVGSGVQVRTVARFIDEESTVVAFRHPAIEADHAARLRDFARAQVGSRYNAMGVVLQAPFSVQRRLCELPLAPTALRDACIRGLAAIQLGAVRNDRFFCSQLVLEAYRRAELPLTAADPRLISPADILHMREGDVPSVRIHQALEYVGHLRFTPPPETVAGRL</sequence>
<dbReference type="GO" id="GO:0016787">
    <property type="term" value="F:hydrolase activity"/>
    <property type="evidence" value="ECO:0007669"/>
    <property type="project" value="UniProtKB-KW"/>
</dbReference>
<dbReference type="OrthoDB" id="6534631at2"/>
<accession>A0A2T4IDD0</accession>